<keyword evidence="2" id="KW-1185">Reference proteome</keyword>
<proteinExistence type="predicted"/>
<organism evidence="1">
    <name type="scientific">Absidia glauca</name>
    <name type="common">Pin mould</name>
    <dbReference type="NCBI Taxonomy" id="4829"/>
    <lineage>
        <taxon>Eukaryota</taxon>
        <taxon>Fungi</taxon>
        <taxon>Fungi incertae sedis</taxon>
        <taxon>Mucoromycota</taxon>
        <taxon>Mucoromycotina</taxon>
        <taxon>Mucoromycetes</taxon>
        <taxon>Mucorales</taxon>
        <taxon>Cunninghamellaceae</taxon>
        <taxon>Absidia</taxon>
    </lineage>
</organism>
<evidence type="ECO:0000313" key="1">
    <source>
        <dbReference type="EMBL" id="SAL99750.1"/>
    </source>
</evidence>
<accession>A0A163J6L2</accession>
<protein>
    <submittedName>
        <fullName evidence="1">Uncharacterized protein</fullName>
    </submittedName>
</protein>
<evidence type="ECO:0000313" key="2">
    <source>
        <dbReference type="Proteomes" id="UP000078561"/>
    </source>
</evidence>
<dbReference type="Proteomes" id="UP000078561">
    <property type="component" value="Unassembled WGS sequence"/>
</dbReference>
<dbReference type="InParanoid" id="A0A163J6L2"/>
<gene>
    <name evidence="1" type="primary">ABSGL_05395.1 scaffold 6959</name>
</gene>
<sequence>MDEKCSLRDIRFPQVVIDGKSLPAKTTLNNIMTFLQTIAGTEVVDNEMKEMNDHTSVINKEVQVKLADQVGTK</sequence>
<dbReference type="AlphaFoldDB" id="A0A163J6L2"/>
<name>A0A163J6L2_ABSGL</name>
<reference evidence="1" key="1">
    <citation type="submission" date="2016-04" db="EMBL/GenBank/DDBJ databases">
        <authorList>
            <person name="Evans L.H."/>
            <person name="Alamgir A."/>
            <person name="Owens N."/>
            <person name="Weber N.D."/>
            <person name="Virtaneva K."/>
            <person name="Barbian K."/>
            <person name="Babar A."/>
            <person name="Rosenke K."/>
        </authorList>
    </citation>
    <scope>NUCLEOTIDE SEQUENCE [LARGE SCALE GENOMIC DNA]</scope>
    <source>
        <strain evidence="1">CBS 101.48</strain>
    </source>
</reference>
<dbReference type="EMBL" id="LT552960">
    <property type="protein sequence ID" value="SAL99750.1"/>
    <property type="molecule type" value="Genomic_DNA"/>
</dbReference>